<dbReference type="EMBL" id="CAJOBC010004537">
    <property type="protein sequence ID" value="CAF3831887.1"/>
    <property type="molecule type" value="Genomic_DNA"/>
</dbReference>
<gene>
    <name evidence="3" type="ORF">GPM918_LOCUS16924</name>
    <name evidence="2" type="ORF">OVA965_LOCUS11457</name>
    <name evidence="5" type="ORF">SRO942_LOCUS16923</name>
    <name evidence="4" type="ORF">TMI583_LOCUS11458</name>
</gene>
<dbReference type="Proteomes" id="UP000681722">
    <property type="component" value="Unassembled WGS sequence"/>
</dbReference>
<feature type="compositionally biased region" description="Acidic residues" evidence="1">
    <location>
        <begin position="16"/>
        <end position="30"/>
    </location>
</feature>
<feature type="region of interest" description="Disordered" evidence="1">
    <location>
        <begin position="1"/>
        <end position="30"/>
    </location>
</feature>
<proteinExistence type="predicted"/>
<name>A0A814LF36_9BILA</name>
<evidence type="ECO:0008006" key="7">
    <source>
        <dbReference type="Google" id="ProtNLM"/>
    </source>
</evidence>
<accession>A0A814LF36</accession>
<evidence type="ECO:0000313" key="6">
    <source>
        <dbReference type="Proteomes" id="UP000663829"/>
    </source>
</evidence>
<organism evidence="3 6">
    <name type="scientific">Didymodactylos carnosus</name>
    <dbReference type="NCBI Taxonomy" id="1234261"/>
    <lineage>
        <taxon>Eukaryota</taxon>
        <taxon>Metazoa</taxon>
        <taxon>Spiralia</taxon>
        <taxon>Gnathifera</taxon>
        <taxon>Rotifera</taxon>
        <taxon>Eurotatoria</taxon>
        <taxon>Bdelloidea</taxon>
        <taxon>Philodinida</taxon>
        <taxon>Philodinidae</taxon>
        <taxon>Didymodactylos</taxon>
    </lineage>
</organism>
<protein>
    <recommendedName>
        <fullName evidence="7">PiggyBac transposable element-derived protein domain-containing protein</fullName>
    </recommendedName>
</protein>
<reference evidence="3" key="1">
    <citation type="submission" date="2021-02" db="EMBL/GenBank/DDBJ databases">
        <authorList>
            <person name="Nowell W R."/>
        </authorList>
    </citation>
    <scope>NUCLEOTIDE SEQUENCE</scope>
</reference>
<evidence type="ECO:0000256" key="1">
    <source>
        <dbReference type="SAM" id="MobiDB-lite"/>
    </source>
</evidence>
<dbReference type="Proteomes" id="UP000663829">
    <property type="component" value="Unassembled WGS sequence"/>
</dbReference>
<dbReference type="Proteomes" id="UP000682733">
    <property type="component" value="Unassembled WGS sequence"/>
</dbReference>
<dbReference type="AlphaFoldDB" id="A0A814LF36"/>
<comment type="caution">
    <text evidence="3">The sequence shown here is derived from an EMBL/GenBank/DDBJ whole genome shotgun (WGS) entry which is preliminary data.</text>
</comment>
<evidence type="ECO:0000313" key="5">
    <source>
        <dbReference type="EMBL" id="CAF3831887.1"/>
    </source>
</evidence>
<sequence length="103" mass="12250">MAEFEEYIANNQSQLDSEEEFDLEEHDEDDNISDELNWTTSEFQPILHDFTGRPRVCMHSTNSMTPLQCFEHFYDEQLMNLIVNETNTYQKQNPIGNRENMQP</sequence>
<evidence type="ECO:0000313" key="4">
    <source>
        <dbReference type="EMBL" id="CAF3712992.1"/>
    </source>
</evidence>
<dbReference type="OrthoDB" id="75807at2759"/>
<dbReference type="EMBL" id="CAJNOK010004430">
    <property type="protein sequence ID" value="CAF0937450.1"/>
    <property type="molecule type" value="Genomic_DNA"/>
</dbReference>
<dbReference type="EMBL" id="CAJNOQ010004537">
    <property type="protein sequence ID" value="CAF1063877.1"/>
    <property type="molecule type" value="Genomic_DNA"/>
</dbReference>
<dbReference type="EMBL" id="CAJOBA010004434">
    <property type="protein sequence ID" value="CAF3712992.1"/>
    <property type="molecule type" value="Genomic_DNA"/>
</dbReference>
<evidence type="ECO:0000313" key="3">
    <source>
        <dbReference type="EMBL" id="CAF1063877.1"/>
    </source>
</evidence>
<keyword evidence="6" id="KW-1185">Reference proteome</keyword>
<evidence type="ECO:0000313" key="2">
    <source>
        <dbReference type="EMBL" id="CAF0937450.1"/>
    </source>
</evidence>
<dbReference type="Proteomes" id="UP000677228">
    <property type="component" value="Unassembled WGS sequence"/>
</dbReference>